<evidence type="ECO:0000313" key="3">
    <source>
        <dbReference type="Proteomes" id="UP001434883"/>
    </source>
</evidence>
<evidence type="ECO:0000313" key="2">
    <source>
        <dbReference type="EMBL" id="MEQ2200866.1"/>
    </source>
</evidence>
<organism evidence="2 3">
    <name type="scientific">Xenoophorus captivus</name>
    <dbReference type="NCBI Taxonomy" id="1517983"/>
    <lineage>
        <taxon>Eukaryota</taxon>
        <taxon>Metazoa</taxon>
        <taxon>Chordata</taxon>
        <taxon>Craniata</taxon>
        <taxon>Vertebrata</taxon>
        <taxon>Euteleostomi</taxon>
        <taxon>Actinopterygii</taxon>
        <taxon>Neopterygii</taxon>
        <taxon>Teleostei</taxon>
        <taxon>Neoteleostei</taxon>
        <taxon>Acanthomorphata</taxon>
        <taxon>Ovalentaria</taxon>
        <taxon>Atherinomorphae</taxon>
        <taxon>Cyprinodontiformes</taxon>
        <taxon>Goodeidae</taxon>
        <taxon>Xenoophorus</taxon>
    </lineage>
</organism>
<dbReference type="Proteomes" id="UP001434883">
    <property type="component" value="Unassembled WGS sequence"/>
</dbReference>
<proteinExistence type="predicted"/>
<feature type="region of interest" description="Disordered" evidence="1">
    <location>
        <begin position="1"/>
        <end position="28"/>
    </location>
</feature>
<protein>
    <submittedName>
        <fullName evidence="2">Uncharacterized protein</fullName>
    </submittedName>
</protein>
<accession>A0ABV0QYE4</accession>
<sequence length="126" mass="13793">MYAQKPTAAEHSRDNIGTTQSKADRQPACAVGEQRGDCSGISAKRIMSQLLGRCGCVAIIGLTRRETKMEGGGGQKSGRFTTFCSYFPNSPIYKRSPDLTKNPMTKSEQLLRIDDHDFTMRPAFGG</sequence>
<evidence type="ECO:0000256" key="1">
    <source>
        <dbReference type="SAM" id="MobiDB-lite"/>
    </source>
</evidence>
<comment type="caution">
    <text evidence="2">The sequence shown here is derived from an EMBL/GenBank/DDBJ whole genome shotgun (WGS) entry which is preliminary data.</text>
</comment>
<gene>
    <name evidence="2" type="ORF">XENOCAPTIV_004163</name>
</gene>
<dbReference type="EMBL" id="JAHRIN010026643">
    <property type="protein sequence ID" value="MEQ2200866.1"/>
    <property type="molecule type" value="Genomic_DNA"/>
</dbReference>
<keyword evidence="3" id="KW-1185">Reference proteome</keyword>
<reference evidence="2 3" key="1">
    <citation type="submission" date="2021-06" db="EMBL/GenBank/DDBJ databases">
        <authorList>
            <person name="Palmer J.M."/>
        </authorList>
    </citation>
    <scope>NUCLEOTIDE SEQUENCE [LARGE SCALE GENOMIC DNA]</scope>
    <source>
        <strain evidence="2 3">XC_2019</strain>
        <tissue evidence="2">Muscle</tissue>
    </source>
</reference>
<name>A0ABV0QYE4_9TELE</name>